<comment type="caution">
    <text evidence="6">The sequence shown here is derived from an EMBL/GenBank/DDBJ whole genome shotgun (WGS) entry which is preliminary data.</text>
</comment>
<feature type="repeat" description="WD" evidence="3">
    <location>
        <begin position="902"/>
        <end position="943"/>
    </location>
</feature>
<dbReference type="Pfam" id="PF20703">
    <property type="entry name" value="nSTAND1"/>
    <property type="match status" value="1"/>
</dbReference>
<feature type="repeat" description="WD" evidence="3">
    <location>
        <begin position="650"/>
        <end position="691"/>
    </location>
</feature>
<accession>A0A2R5FF94</accession>
<dbReference type="Pfam" id="PF00400">
    <property type="entry name" value="WD40"/>
    <property type="match status" value="4"/>
</dbReference>
<dbReference type="EMBL" id="BDUD01000001">
    <property type="protein sequence ID" value="GBG17166.1"/>
    <property type="molecule type" value="Genomic_DNA"/>
</dbReference>
<dbReference type="InterPro" id="IPR001680">
    <property type="entry name" value="WD40_rpt"/>
</dbReference>
<feature type="repeat" description="WD" evidence="3">
    <location>
        <begin position="734"/>
        <end position="775"/>
    </location>
</feature>
<protein>
    <submittedName>
        <fullName evidence="6">WD-40 repeat-containing protein</fullName>
    </submittedName>
</protein>
<dbReference type="PANTHER" id="PTHR19879:SF9">
    <property type="entry name" value="TRANSCRIPTION INITIATION FACTOR TFIID SUBUNIT 5"/>
    <property type="match status" value="1"/>
</dbReference>
<reference evidence="6 7" key="1">
    <citation type="submission" date="2017-06" db="EMBL/GenBank/DDBJ databases">
        <title>Genome sequencing of cyanobaciteial culture collection at National Institute for Environmental Studies (NIES).</title>
        <authorList>
            <person name="Hirose Y."/>
            <person name="Shimura Y."/>
            <person name="Fujisawa T."/>
            <person name="Nakamura Y."/>
            <person name="Kawachi M."/>
        </authorList>
    </citation>
    <scope>NUCLEOTIDE SEQUENCE [LARGE SCALE GENOMIC DNA]</scope>
    <source>
        <strain evidence="6 7">NIES-4072</strain>
    </source>
</reference>
<evidence type="ECO:0000256" key="1">
    <source>
        <dbReference type="ARBA" id="ARBA00022574"/>
    </source>
</evidence>
<dbReference type="SUPFAM" id="SSF50978">
    <property type="entry name" value="WD40 repeat-like"/>
    <property type="match status" value="2"/>
</dbReference>
<feature type="repeat" description="WD" evidence="3">
    <location>
        <begin position="566"/>
        <end position="607"/>
    </location>
</feature>
<dbReference type="InterPro" id="IPR015943">
    <property type="entry name" value="WD40/YVTN_repeat-like_dom_sf"/>
</dbReference>
<evidence type="ECO:0000256" key="3">
    <source>
        <dbReference type="PROSITE-ProRule" id="PRU00221"/>
    </source>
</evidence>
<name>A0A2R5FF94_NOSCO</name>
<dbReference type="PROSITE" id="PS50294">
    <property type="entry name" value="WD_REPEATS_REGION"/>
    <property type="match status" value="14"/>
</dbReference>
<dbReference type="InterPro" id="IPR036322">
    <property type="entry name" value="WD40_repeat_dom_sf"/>
</dbReference>
<dbReference type="PROSITE" id="PS50082">
    <property type="entry name" value="WD_REPEATS_2"/>
    <property type="match status" value="14"/>
</dbReference>
<dbReference type="Pfam" id="PF25173">
    <property type="entry name" value="Beta-prop_WDR3_1st"/>
    <property type="match status" value="1"/>
</dbReference>
<dbReference type="CDD" id="cd00200">
    <property type="entry name" value="WD40"/>
    <property type="match status" value="2"/>
</dbReference>
<dbReference type="AlphaFoldDB" id="A0A2R5FF94"/>
<dbReference type="PROSITE" id="PS00678">
    <property type="entry name" value="WD_REPEATS_1"/>
    <property type="match status" value="9"/>
</dbReference>
<feature type="repeat" description="WD" evidence="3">
    <location>
        <begin position="1112"/>
        <end position="1143"/>
    </location>
</feature>
<dbReference type="InterPro" id="IPR055442">
    <property type="entry name" value="Beta-prop_EML-like_2nd"/>
</dbReference>
<feature type="domain" description="Novel STAND NTPase 1" evidence="4">
    <location>
        <begin position="52"/>
        <end position="449"/>
    </location>
</feature>
<dbReference type="Gene3D" id="2.130.10.10">
    <property type="entry name" value="YVTN repeat-like/Quinoprotein amine dehydrogenase"/>
    <property type="match status" value="7"/>
</dbReference>
<feature type="repeat" description="WD" evidence="3">
    <location>
        <begin position="692"/>
        <end position="733"/>
    </location>
</feature>
<evidence type="ECO:0000259" key="4">
    <source>
        <dbReference type="Pfam" id="PF20703"/>
    </source>
</evidence>
<dbReference type="InterPro" id="IPR049052">
    <property type="entry name" value="nSTAND1"/>
</dbReference>
<organism evidence="6 7">
    <name type="scientific">Nostoc commune NIES-4072</name>
    <dbReference type="NCBI Taxonomy" id="2005467"/>
    <lineage>
        <taxon>Bacteria</taxon>
        <taxon>Bacillati</taxon>
        <taxon>Cyanobacteriota</taxon>
        <taxon>Cyanophyceae</taxon>
        <taxon>Nostocales</taxon>
        <taxon>Nostocaceae</taxon>
        <taxon>Nostoc</taxon>
    </lineage>
</organism>
<evidence type="ECO:0000259" key="5">
    <source>
        <dbReference type="Pfam" id="PF23414"/>
    </source>
</evidence>
<keyword evidence="7" id="KW-1185">Reference proteome</keyword>
<keyword evidence="2" id="KW-0677">Repeat</keyword>
<feature type="repeat" description="WD" evidence="3">
    <location>
        <begin position="776"/>
        <end position="817"/>
    </location>
</feature>
<dbReference type="InterPro" id="IPR027417">
    <property type="entry name" value="P-loop_NTPase"/>
</dbReference>
<dbReference type="InterPro" id="IPR011047">
    <property type="entry name" value="Quinoprotein_ADH-like_sf"/>
</dbReference>
<dbReference type="FunFam" id="2.130.10.10:FF:000228">
    <property type="entry name" value="COMPASS-like H3K4 histone methylase component WDR5A"/>
    <property type="match status" value="2"/>
</dbReference>
<evidence type="ECO:0000256" key="2">
    <source>
        <dbReference type="ARBA" id="ARBA00022737"/>
    </source>
</evidence>
<dbReference type="SUPFAM" id="SSF52540">
    <property type="entry name" value="P-loop containing nucleoside triphosphate hydrolases"/>
    <property type="match status" value="1"/>
</dbReference>
<keyword evidence="1 3" id="KW-0853">WD repeat</keyword>
<gene>
    <name evidence="6" type="ORF">NIES4072_08150</name>
</gene>
<dbReference type="InterPro" id="IPR020472">
    <property type="entry name" value="WD40_PAC1"/>
</dbReference>
<sequence length="1279" mass="143035">MTEDNPKNHTEFQGEVKGVQVGDHNIIYNYFYYREEVKPTSVDVADDNLPCPYRGLFHFSPNDAEFFFGREVCTVELFEATQTCNFIPVLGASGSGKSSIVLAGLVPKLQNEGHWLFTHFRPDSDPFHALALALVPLYTPDLNATERIAQARQLAKYLQNKDVLLADVFGQIHQNHPTHQVLLIADQFEEIYTLCTDHKIRRNFLDTLLASFPSCPSQSHYKHVLVATMRADFLGNALLYPPFGDLLKTDIKLIRSMNYEELEQVIVKPAKTLEVTFQEGLVKRILHDVESEPGNLPLLEFALTELWKQRKGKQLTHAAYEDIGEVKGALARHADKKYGNLTDDEKKKVRRIFIQLVRPGEGTEDTRRLATKAELGEASWGLVKQLADARLVVTSRNPEDQETVEVVHEALIRNWSQLQQWMNTDRIFRAWQDRLRIGIDQWKKTQRDEGALLRGVALADAEQKLKERREYLCEEEEEFIQTSIELRDREQKEQERRRWSQEINQINTLAQVSDGFLYSDRRKAVKSSVMAAEKMLGLPYVDEDTRIQVELALLNTVHNVVAPNTLGGHANSVNGVSFSPDGKMLASASDDHTVKLWDTFTRQEIKTLTGHTNWVWRVSFSPDGKMLASASKDKTVKLWDTSTGQEIQTLTGHTNEVNRISFSPNGKMLASASYDKTIKLWDTSIGKEIKTLTGHTNEVWEVNFSPDGKMLASASHDNTVKLWDISTGKEIKTLTGHTNEVWGVSFSPDGKMLASASKDKTVKLWDTSTSKEIKTLTGHTDAVLGVSFSPDGKMLASASDDNTVKLWDTSTGKEIKTLTGHTDAVWEVHFSPDGKMLASASVDNTVKLWSTSTGQEIQTLTGHTEEVGWVSFSPDGKMLASASADNTVKLWDTSNGKEIKTLTGHTNWVLGVSFSPDGTMLASASDDNTVKLWDTSNGKEIKTLTEHTNCVKWVSFSPDGKILASASDDNTVKLWDTSNGKEIKTLTGHRNAVWGVNFSPDGTMLASASADNTVKLWNTFTGKEIKTLTGHRDVVRGVSFSPDGKMLASASVDNTVKLWDTSTGKEIKTLTEHTNEVNRISFSPDGKMLASASADNTVKLWDTSTGKEIKTLTGHTERVLGVSFSPDGKMLASASADNTVKLWRWDFEYLLKEGRNFMREYFKTNPPDNESDKHLCDGVGIPISVDIQAELNALHEILAKLETSDRRKIGNAFEDAQEELNKPQPDKNEVRKALDRAFDYAKKAEGFASMIGKLRPHITNITAWLGDNWQLDFGQSFLL</sequence>
<dbReference type="SUPFAM" id="SSF50998">
    <property type="entry name" value="Quinoprotein alcohol dehydrogenase-like"/>
    <property type="match status" value="1"/>
</dbReference>
<feature type="repeat" description="WD" evidence="3">
    <location>
        <begin position="944"/>
        <end position="985"/>
    </location>
</feature>
<feature type="repeat" description="WD" evidence="3">
    <location>
        <begin position="818"/>
        <end position="859"/>
    </location>
</feature>
<dbReference type="InterPro" id="IPR019775">
    <property type="entry name" value="WD40_repeat_CS"/>
</dbReference>
<dbReference type="PRINTS" id="PR00320">
    <property type="entry name" value="GPROTEINBRPT"/>
</dbReference>
<dbReference type="PANTHER" id="PTHR19879">
    <property type="entry name" value="TRANSCRIPTION INITIATION FACTOR TFIID"/>
    <property type="match status" value="1"/>
</dbReference>
<feature type="domain" description="EML-like second beta-propeller" evidence="5">
    <location>
        <begin position="574"/>
        <end position="740"/>
    </location>
</feature>
<evidence type="ECO:0000313" key="7">
    <source>
        <dbReference type="Proteomes" id="UP000245124"/>
    </source>
</evidence>
<feature type="repeat" description="WD" evidence="3">
    <location>
        <begin position="860"/>
        <end position="901"/>
    </location>
</feature>
<feature type="repeat" description="WD" evidence="3">
    <location>
        <begin position="608"/>
        <end position="649"/>
    </location>
</feature>
<feature type="repeat" description="WD" evidence="3">
    <location>
        <begin position="1028"/>
        <end position="1069"/>
    </location>
</feature>
<evidence type="ECO:0000313" key="6">
    <source>
        <dbReference type="EMBL" id="GBG17166.1"/>
    </source>
</evidence>
<proteinExistence type="predicted"/>
<feature type="repeat" description="WD" evidence="3">
    <location>
        <begin position="986"/>
        <end position="1027"/>
    </location>
</feature>
<dbReference type="Pfam" id="PF23414">
    <property type="entry name" value="Beta-prop_EML_2"/>
    <property type="match status" value="1"/>
</dbReference>
<dbReference type="SMART" id="SM00320">
    <property type="entry name" value="WD40"/>
    <property type="match status" value="14"/>
</dbReference>
<dbReference type="Proteomes" id="UP000245124">
    <property type="component" value="Unassembled WGS sequence"/>
</dbReference>
<feature type="repeat" description="WD" evidence="3">
    <location>
        <begin position="1070"/>
        <end position="1111"/>
    </location>
</feature>
<dbReference type="RefSeq" id="WP_181373881.1">
    <property type="nucleotide sequence ID" value="NZ_BDUD01000001.1"/>
</dbReference>